<dbReference type="GO" id="GO:0003735">
    <property type="term" value="F:structural constituent of ribosome"/>
    <property type="evidence" value="ECO:0007669"/>
    <property type="project" value="UniProtKB-UniRule"/>
</dbReference>
<evidence type="ECO:0000313" key="9">
    <source>
        <dbReference type="EMBL" id="HGN90900.1"/>
    </source>
</evidence>
<name>A0A7C4E1Z3_CALS0</name>
<dbReference type="PANTHER" id="PTHR11620">
    <property type="entry name" value="60S RIBOSOMAL PROTEIN L23A"/>
    <property type="match status" value="1"/>
</dbReference>
<dbReference type="InterPro" id="IPR012677">
    <property type="entry name" value="Nucleotide-bd_a/b_plait_sf"/>
</dbReference>
<comment type="caution">
    <text evidence="9">The sequence shown here is derived from an EMBL/GenBank/DDBJ whole genome shotgun (WGS) entry which is preliminary data.</text>
</comment>
<proteinExistence type="inferred from homology"/>
<dbReference type="InterPro" id="IPR019985">
    <property type="entry name" value="Ribosomal_uL23"/>
</dbReference>
<dbReference type="Pfam" id="PF00276">
    <property type="entry name" value="Ribosomal_L23"/>
    <property type="match status" value="1"/>
</dbReference>
<evidence type="ECO:0000256" key="5">
    <source>
        <dbReference type="ARBA" id="ARBA00023274"/>
    </source>
</evidence>
<gene>
    <name evidence="6" type="primary">rpl23</name>
    <name evidence="9" type="ORF">ENT82_07255</name>
    <name evidence="8" type="ORF">ENU43_06950</name>
</gene>
<dbReference type="GO" id="GO:0006412">
    <property type="term" value="P:translation"/>
    <property type="evidence" value="ECO:0007669"/>
    <property type="project" value="UniProtKB-UniRule"/>
</dbReference>
<dbReference type="FunFam" id="3.30.70.330:FF:000532">
    <property type="entry name" value="50S ribosomal protein L23"/>
    <property type="match status" value="1"/>
</dbReference>
<dbReference type="HAMAP" id="MF_01369_A">
    <property type="entry name" value="Ribosomal_uL23_A"/>
    <property type="match status" value="1"/>
</dbReference>
<dbReference type="GO" id="GO:0005840">
    <property type="term" value="C:ribosome"/>
    <property type="evidence" value="ECO:0007669"/>
    <property type="project" value="UniProtKB-UniRule"/>
</dbReference>
<dbReference type="AlphaFoldDB" id="A0A7C4E1Z3"/>
<dbReference type="GO" id="GO:1990904">
    <property type="term" value="C:ribonucleoprotein complex"/>
    <property type="evidence" value="ECO:0007669"/>
    <property type="project" value="UniProtKB-KW"/>
</dbReference>
<keyword evidence="2 6" id="KW-0699">rRNA-binding</keyword>
<evidence type="ECO:0000313" key="8">
    <source>
        <dbReference type="EMBL" id="HGL41384.1"/>
    </source>
</evidence>
<protein>
    <recommendedName>
        <fullName evidence="6">Large ribosomal subunit protein uL23</fullName>
    </recommendedName>
</protein>
<dbReference type="GO" id="GO:0019843">
    <property type="term" value="F:rRNA binding"/>
    <property type="evidence" value="ECO:0007669"/>
    <property type="project" value="UniProtKB-UniRule"/>
</dbReference>
<dbReference type="EMBL" id="DTCM01000082">
    <property type="protein sequence ID" value="HGL41384.1"/>
    <property type="molecule type" value="Genomic_DNA"/>
</dbReference>
<comment type="function">
    <text evidence="6">Binds to 23S rRNA. One of the proteins that surrounds the polypeptide exit tunnel on the outside of the ribosome.</text>
</comment>
<dbReference type="SUPFAM" id="SSF54189">
    <property type="entry name" value="Ribosomal proteins S24e, L23 and L15e"/>
    <property type="match status" value="1"/>
</dbReference>
<dbReference type="Gene3D" id="3.30.70.330">
    <property type="match status" value="1"/>
</dbReference>
<evidence type="ECO:0000256" key="1">
    <source>
        <dbReference type="ARBA" id="ARBA00006700"/>
    </source>
</evidence>
<evidence type="ECO:0000256" key="6">
    <source>
        <dbReference type="HAMAP-Rule" id="MF_01369"/>
    </source>
</evidence>
<keyword evidence="4 6" id="KW-0689">Ribosomal protein</keyword>
<evidence type="ECO:0000256" key="4">
    <source>
        <dbReference type="ARBA" id="ARBA00022980"/>
    </source>
</evidence>
<evidence type="ECO:0000256" key="3">
    <source>
        <dbReference type="ARBA" id="ARBA00022884"/>
    </source>
</evidence>
<accession>A0A7C4E1Z3</accession>
<dbReference type="NCBIfam" id="NF011118">
    <property type="entry name" value="PRK14548.1"/>
    <property type="match status" value="1"/>
</dbReference>
<keyword evidence="3 6" id="KW-0694">RNA-binding</keyword>
<dbReference type="PROSITE" id="PS00050">
    <property type="entry name" value="RIBOSOMAL_L23"/>
    <property type="match status" value="1"/>
</dbReference>
<organism evidence="9">
    <name type="scientific">Caldiarchaeum subterraneum</name>
    <dbReference type="NCBI Taxonomy" id="311458"/>
    <lineage>
        <taxon>Archaea</taxon>
        <taxon>Nitrososphaerota</taxon>
        <taxon>Candidatus Caldarchaeales</taxon>
        <taxon>Candidatus Caldarchaeaceae</taxon>
        <taxon>Candidatus Caldarchaeum</taxon>
    </lineage>
</organism>
<evidence type="ECO:0000256" key="7">
    <source>
        <dbReference type="RuleBase" id="RU003934"/>
    </source>
</evidence>
<dbReference type="InterPro" id="IPR012678">
    <property type="entry name" value="Ribosomal_uL23/eL15/eS24_sf"/>
</dbReference>
<dbReference type="InterPro" id="IPR001014">
    <property type="entry name" value="Ribosomal_uL23_CS"/>
</dbReference>
<comment type="similarity">
    <text evidence="1 6 7">Belongs to the universal ribosomal protein uL23 family.</text>
</comment>
<dbReference type="EMBL" id="DTAD01000079">
    <property type="protein sequence ID" value="HGN90900.1"/>
    <property type="molecule type" value="Genomic_DNA"/>
</dbReference>
<dbReference type="NCBIfam" id="TIGR03636">
    <property type="entry name" value="uL23_arch"/>
    <property type="match status" value="1"/>
</dbReference>
<reference evidence="9" key="1">
    <citation type="journal article" date="2020" name="mSystems">
        <title>Genome- and Community-Level Interaction Insights into Carbon Utilization and Element Cycling Functions of Hydrothermarchaeota in Hydrothermal Sediment.</title>
        <authorList>
            <person name="Zhou Z."/>
            <person name="Liu Y."/>
            <person name="Xu W."/>
            <person name="Pan J."/>
            <person name="Luo Z.H."/>
            <person name="Li M."/>
        </authorList>
    </citation>
    <scope>NUCLEOTIDE SEQUENCE [LARGE SCALE GENOMIC DNA]</scope>
    <source>
        <strain evidence="9">SpSt-613</strain>
        <strain evidence="8">SpSt-669</strain>
    </source>
</reference>
<dbReference type="InterPro" id="IPR013025">
    <property type="entry name" value="Ribosomal_uL23-like"/>
</dbReference>
<sequence>MNPQDVVKRVYITQDTVSLIESENKLVFIVDLKADKHMIKNAVEQLYNVKVDKVNTLITSRGEKKAFVKLKPEYKASELAVKLGIF</sequence>
<evidence type="ECO:0000256" key="2">
    <source>
        <dbReference type="ARBA" id="ARBA00022730"/>
    </source>
</evidence>
<keyword evidence="5 6" id="KW-0687">Ribonucleoprotein</keyword>
<comment type="subunit">
    <text evidence="6">Part of the 50S ribosomal subunit. Contacts protein L29.</text>
</comment>